<evidence type="ECO:0000313" key="6">
    <source>
        <dbReference type="Proteomes" id="UP000486351"/>
    </source>
</evidence>
<dbReference type="InterPro" id="IPR027007">
    <property type="entry name" value="C2_DOCK-type_domain"/>
</dbReference>
<accession>A0A6G0RJ50</accession>
<feature type="compositionally biased region" description="Polar residues" evidence="2">
    <location>
        <begin position="1158"/>
        <end position="1206"/>
    </location>
</feature>
<organism evidence="5 6">
    <name type="scientific">Phytophthora fragariae</name>
    <dbReference type="NCBI Taxonomy" id="53985"/>
    <lineage>
        <taxon>Eukaryota</taxon>
        <taxon>Sar</taxon>
        <taxon>Stramenopiles</taxon>
        <taxon>Oomycota</taxon>
        <taxon>Peronosporomycetes</taxon>
        <taxon>Peronosporales</taxon>
        <taxon>Peronosporaceae</taxon>
        <taxon>Phytophthora</taxon>
    </lineage>
</organism>
<sequence length="2047" mass="226779">MVGVGVTSPCAVSEPIRPSKEPPRSSCVDDQQAMETGDLAADEWVEDASGFGIPDGTLQLVDVPRRQWRRPMELPLPPPSPAEAPILQEFSRPWRALCLPLPATSSEEAQESLMKCYDPQYTPGEPTFASEVRTPPFLEPRVAVPESQTFLVIPRIRFTLGTIEPLVCRMLVYDVFQSCRVTEEFSFRIPGPMLDKTDCTLPPAALMHVLPTLKEKSLYLVLKVSKVLVGDGDIATGPYCAPDKFASPTEQQKLVEKAVDCGMRLGRFQQPLAWGTMPLVKGTKQSMTLYRQRGCIPEEQRLSLLADAIRGTLKEKVVPAMCELDIDDISAEELSDAKFKTAGGAPLRLDIVDPFSEQSVPASEGDTSEQQNGGQNGDQIVQCREVQPLCPPSFVSTFGIAASGPVAVSYVNTLYLYPLQIEKCQYRNIAIRVQLLQREVDAVRGVEETEEAVLRSVYRANNQVGRSAYALVGYHQKNPQFEDEIKICLPVSLTTEHHILFTFYHVHCKKLQPNQPQQELIGYAALPILRKDGTIMQDSKYTVNMTPAPVSSKPPATGGGISLSPGYVGAVRDGVIDNTKTVFTCRARVVSSVHSQDSAIAEFLSPFHGTRRSDTPKDAAANEDAIVKRLVGLTQSDASNLRYYFFLVTKFVLGYLRYGTSIVRWSAFRTLLTVIKKVTCNSQGKLEIHEMNRVLHFVHIVFDEKSIDDPSDSASPAKRERKSVFGALLETWLNVLNNKTSIEENTETLLLSRAYSNVLLQLILKSIAMTLLDQRDTPDGDVTSLPTMLAKNDEVMLERVLVQLMMYTHDDPSKDLKLKKDVNFSVAYFCRGIFLVVKNAFPARVIDRYVTWINVQGDAVSLCNIWFPFLNTLVDFELFPTVNGAVPVQQNNFTKRRAWLAEAVFEKLLLIVDKQEEHTIRVTAVRLLRRMFAAQAYNPRFQSRKGQERIALLYYPFLPGIVQFTAQGKLLAKRVDDSFSNRSGSTIGLLNPGRAALDLQKELVICVGHLLSSVSSVHLPLFFQLTHANSEQLSFTEALSFYHRVISPHSGRLETNNAADNNNDGSHESSVTVDHDPGDWLYDEARVHANLALVQCMLEIFLVSGPSMTSDEPLWSRLLAPDASVSDTQTKLSLLEGIQRSHRQSFHRRAGGGLDSSAAVNTKSNPIDSINSPSDTAQNAADGSSTHRSLPRNWSKQYASIQQRRSAPNVGVEEKAPTTNLGQDGAVHGKHEEEIAALQQAVATTAFRTIQTAVDQYEAVLRLIDVARTPRFSADTTSSLEGVSTNQALALLGYLIELLFQLLQQASSIKGLAAELEQDGATKEDHQTEDLDDNTTDSSTNSCFVVTLLQYLQTFVWRFSAALFATRIPGLPAVHDQRRIQLLISIAATATRVHVRHHAAMLLSQLLAVCYEQTGSFLLVKGPILKVLTLVFFPTSNAPDAALEISTASLRDLLDEMRTFATTSRDNVLSLPISFHSLFIELLNDLTTKVHAYERWQGAYEAPDGAHDFEEIEEGIDRVVEDISPHWLLQEKLIWLNALLRLHERRDQFAEAACCKVAGIEYVQRAGLGNDSDSAHFGRLQQWVVRELFVARSYANRADWIEKELAICELLLVGLKQQRRFNEYQELIEDIGALVRRLADREESGGAQHNSSPFSFYRVRFAGGCVPTLIAKDEFIYKRSKFTSLGEFVGEMKTMLRAKYPQCERVDVVPEPKPLTGGGSNPNVIYLRVTTVEEALPEELSRLKAAQPRSHHWRIAFKFAVPFTLGSSSSYGKTSEQMKRITFLSVARVFPCRLNRQRVRLRHEEVRCPIDNSMDDIQKRCALLRAEIEKGRGGKTDLKTLTLVLKGSVDTHVHGGIPEVLDSFLAADPAQLQLVGAEGRAMNSHDSTRRRHELANLLVEFAELCWTCLRISRDAFRGAAPSVGGAQHTAPELIPVPSKPNAPLDSFLPPVNLPPASQSAAAPAAATRPPETDAASLLEEVSPLQTEFDRSFAALVDQLATKIPFVSSSAARLAELHQQTACLRSSVAPSRAASFPAAVAPLPSSVS</sequence>
<dbReference type="Proteomes" id="UP000486351">
    <property type="component" value="Unassembled WGS sequence"/>
</dbReference>
<dbReference type="PROSITE" id="PS51650">
    <property type="entry name" value="C2_DOCK"/>
    <property type="match status" value="1"/>
</dbReference>
<feature type="compositionally biased region" description="Low complexity" evidence="2">
    <location>
        <begin position="1954"/>
        <end position="1973"/>
    </location>
</feature>
<dbReference type="GO" id="GO:0005085">
    <property type="term" value="F:guanyl-nucleotide exchange factor activity"/>
    <property type="evidence" value="ECO:0007669"/>
    <property type="project" value="InterPro"/>
</dbReference>
<feature type="domain" description="C2 DOCK-type" evidence="3">
    <location>
        <begin position="411"/>
        <end position="590"/>
    </location>
</feature>
<dbReference type="Pfam" id="PF14429">
    <property type="entry name" value="DOCK-C2"/>
    <property type="match status" value="1"/>
</dbReference>
<evidence type="ECO:0000256" key="1">
    <source>
        <dbReference type="PROSITE-ProRule" id="PRU00983"/>
    </source>
</evidence>
<dbReference type="InterPro" id="IPR035892">
    <property type="entry name" value="C2_domain_sf"/>
</dbReference>
<feature type="region of interest" description="Disordered" evidence="2">
    <location>
        <begin position="1053"/>
        <end position="1072"/>
    </location>
</feature>
<dbReference type="Gene3D" id="2.60.40.150">
    <property type="entry name" value="C2 domain"/>
    <property type="match status" value="1"/>
</dbReference>
<dbReference type="EMBL" id="QXFY01000869">
    <property type="protein sequence ID" value="KAE9333961.1"/>
    <property type="molecule type" value="Genomic_DNA"/>
</dbReference>
<proteinExistence type="inferred from homology"/>
<evidence type="ECO:0000313" key="5">
    <source>
        <dbReference type="EMBL" id="KAE9333961.1"/>
    </source>
</evidence>
<evidence type="ECO:0000259" key="4">
    <source>
        <dbReference type="PROSITE" id="PS51651"/>
    </source>
</evidence>
<comment type="similarity">
    <text evidence="1">Belongs to the DOCK family.</text>
</comment>
<dbReference type="InterPro" id="IPR026791">
    <property type="entry name" value="DOCK"/>
</dbReference>
<evidence type="ECO:0000256" key="2">
    <source>
        <dbReference type="SAM" id="MobiDB-lite"/>
    </source>
</evidence>
<dbReference type="CDD" id="cd08679">
    <property type="entry name" value="C2_DOCK180_related"/>
    <property type="match status" value="1"/>
</dbReference>
<protein>
    <recommendedName>
        <fullName evidence="7">Dedicator of cytokinesis protein 7</fullName>
    </recommendedName>
</protein>
<evidence type="ECO:0000259" key="3">
    <source>
        <dbReference type="PROSITE" id="PS51650"/>
    </source>
</evidence>
<feature type="domain" description="DOCKER" evidence="4">
    <location>
        <begin position="1523"/>
        <end position="1949"/>
    </location>
</feature>
<dbReference type="PANTHER" id="PTHR23317:SF76">
    <property type="entry name" value="LD20667P"/>
    <property type="match status" value="1"/>
</dbReference>
<feature type="region of interest" description="Disordered" evidence="2">
    <location>
        <begin position="1945"/>
        <end position="1973"/>
    </location>
</feature>
<comment type="caution">
    <text evidence="5">The sequence shown here is derived from an EMBL/GenBank/DDBJ whole genome shotgun (WGS) entry which is preliminary data.</text>
</comment>
<name>A0A6G0RJ50_9STRA</name>
<dbReference type="InterPro" id="IPR043162">
    <property type="entry name" value="DOCK_C_lobe_C"/>
</dbReference>
<dbReference type="PANTHER" id="PTHR23317">
    <property type="entry name" value="DEDICATOR OF CYTOKINESIS DOCK"/>
    <property type="match status" value="1"/>
</dbReference>
<dbReference type="Gene3D" id="1.20.58.740">
    <property type="match status" value="1"/>
</dbReference>
<feature type="region of interest" description="Disordered" evidence="2">
    <location>
        <begin position="1143"/>
        <end position="1229"/>
    </location>
</feature>
<evidence type="ECO:0008006" key="7">
    <source>
        <dbReference type="Google" id="ProtNLM"/>
    </source>
</evidence>
<dbReference type="PROSITE" id="PS51651">
    <property type="entry name" value="DOCKER"/>
    <property type="match status" value="1"/>
</dbReference>
<dbReference type="GO" id="GO:0007264">
    <property type="term" value="P:small GTPase-mediated signal transduction"/>
    <property type="evidence" value="ECO:0007669"/>
    <property type="project" value="InterPro"/>
</dbReference>
<reference evidence="5 6" key="1">
    <citation type="submission" date="2018-09" db="EMBL/GenBank/DDBJ databases">
        <title>Genomic investigation of the strawberry pathogen Phytophthora fragariae indicates pathogenicity is determined by transcriptional variation in three key races.</title>
        <authorList>
            <person name="Adams T.M."/>
            <person name="Armitage A.D."/>
            <person name="Sobczyk M.K."/>
            <person name="Bates H.J."/>
            <person name="Dunwell J.M."/>
            <person name="Nellist C.F."/>
            <person name="Harrison R.J."/>
        </authorList>
    </citation>
    <scope>NUCLEOTIDE SEQUENCE [LARGE SCALE GENOMIC DNA]</scope>
    <source>
        <strain evidence="5 6">NOV-77</strain>
    </source>
</reference>
<gene>
    <name evidence="5" type="ORF">PF008_g14190</name>
</gene>
<dbReference type="InterPro" id="IPR027357">
    <property type="entry name" value="DOCKER_dom"/>
</dbReference>
<feature type="region of interest" description="Disordered" evidence="2">
    <location>
        <begin position="1"/>
        <end position="34"/>
    </location>
</feature>